<accession>A0AAW8H6V0</accession>
<protein>
    <recommendedName>
        <fullName evidence="4">Lipoprotein</fullName>
    </recommendedName>
</protein>
<dbReference type="EMBL" id="JAVDKS010000003">
    <property type="protein sequence ID" value="MDQ2255978.1"/>
    <property type="molecule type" value="Genomic_DNA"/>
</dbReference>
<dbReference type="AlphaFoldDB" id="A0AAW8H6V0"/>
<evidence type="ECO:0000313" key="2">
    <source>
        <dbReference type="EMBL" id="MDQ2255978.1"/>
    </source>
</evidence>
<evidence type="ECO:0000256" key="1">
    <source>
        <dbReference type="SAM" id="SignalP"/>
    </source>
</evidence>
<name>A0AAW8H6V0_9ENTR</name>
<feature type="signal peptide" evidence="1">
    <location>
        <begin position="1"/>
        <end position="20"/>
    </location>
</feature>
<keyword evidence="3" id="KW-1185">Reference proteome</keyword>
<comment type="caution">
    <text evidence="2">The sequence shown here is derived from an EMBL/GenBank/DDBJ whole genome shotgun (WGS) entry which is preliminary data.</text>
</comment>
<proteinExistence type="predicted"/>
<evidence type="ECO:0008006" key="4">
    <source>
        <dbReference type="Google" id="ProtNLM"/>
    </source>
</evidence>
<sequence length="105" mass="11442">MKKIITLAVLVMATSGCATKQYPQAAAVTGEENALFTCQDVKTEIAKVHAQQGEIERIGEFDARTVFGFLGDFGIGNGMAKDSARERAQLRLNELEGIKYNKCQS</sequence>
<dbReference type="RefSeq" id="WP_217188345.1">
    <property type="nucleotide sequence ID" value="NZ_CP143717.1"/>
</dbReference>
<dbReference type="PROSITE" id="PS51257">
    <property type="entry name" value="PROKAR_LIPOPROTEIN"/>
    <property type="match status" value="1"/>
</dbReference>
<organism evidence="2 3">
    <name type="scientific">Enterobacter soli</name>
    <dbReference type="NCBI Taxonomy" id="885040"/>
    <lineage>
        <taxon>Bacteria</taxon>
        <taxon>Pseudomonadati</taxon>
        <taxon>Pseudomonadota</taxon>
        <taxon>Gammaproteobacteria</taxon>
        <taxon>Enterobacterales</taxon>
        <taxon>Enterobacteriaceae</taxon>
        <taxon>Enterobacter</taxon>
    </lineage>
</organism>
<reference evidence="2 3" key="1">
    <citation type="submission" date="2023-08" db="EMBL/GenBank/DDBJ databases">
        <authorList>
            <person name="Dale J."/>
        </authorList>
    </citation>
    <scope>NUCLEOTIDE SEQUENCE [LARGE SCALE GENOMIC DNA]</scope>
    <source>
        <strain evidence="2 3">2023EL-00788</strain>
    </source>
</reference>
<evidence type="ECO:0000313" key="3">
    <source>
        <dbReference type="Proteomes" id="UP001225042"/>
    </source>
</evidence>
<keyword evidence="1" id="KW-0732">Signal</keyword>
<gene>
    <name evidence="2" type="ORF">RBJ67_07455</name>
</gene>
<dbReference type="Proteomes" id="UP001225042">
    <property type="component" value="Unassembled WGS sequence"/>
</dbReference>
<feature type="chain" id="PRO_5043947856" description="Lipoprotein" evidence="1">
    <location>
        <begin position="21"/>
        <end position="105"/>
    </location>
</feature>